<evidence type="ECO:0000256" key="1">
    <source>
        <dbReference type="SAM" id="Phobius"/>
    </source>
</evidence>
<keyword evidence="1" id="KW-0472">Membrane</keyword>
<reference evidence="2" key="1">
    <citation type="submission" date="2015-11" db="EMBL/GenBank/DDBJ databases">
        <title>De novo transcriptome assembly of four potential Pierce s Disease insect vectors from Arizona vineyards.</title>
        <authorList>
            <person name="Tassone E.E."/>
        </authorList>
    </citation>
    <scope>NUCLEOTIDE SEQUENCE</scope>
</reference>
<sequence length="111" mass="12965">VVDQLFEIPLERVVAAQLIYYQTSGVRCVEWCWLLCLWVISYIVLPLLMVSANLTLLAFDSTKFLEVAGALVYNAYYDLLSTHFRSQYAELRYHLQRRSTAEYTFMPIIES</sequence>
<name>A0A1B6MMQ5_9HEMI</name>
<proteinExistence type="predicted"/>
<evidence type="ECO:0000313" key="2">
    <source>
        <dbReference type="EMBL" id="JAT37224.1"/>
    </source>
</evidence>
<organism evidence="2">
    <name type="scientific">Graphocephala atropunctata</name>
    <dbReference type="NCBI Taxonomy" id="36148"/>
    <lineage>
        <taxon>Eukaryota</taxon>
        <taxon>Metazoa</taxon>
        <taxon>Ecdysozoa</taxon>
        <taxon>Arthropoda</taxon>
        <taxon>Hexapoda</taxon>
        <taxon>Insecta</taxon>
        <taxon>Pterygota</taxon>
        <taxon>Neoptera</taxon>
        <taxon>Paraneoptera</taxon>
        <taxon>Hemiptera</taxon>
        <taxon>Auchenorrhyncha</taxon>
        <taxon>Membracoidea</taxon>
        <taxon>Cicadellidae</taxon>
        <taxon>Cicadellinae</taxon>
        <taxon>Cicadellini</taxon>
        <taxon>Graphocephala</taxon>
    </lineage>
</organism>
<protein>
    <submittedName>
        <fullName evidence="2">Uncharacterized protein</fullName>
    </submittedName>
</protein>
<keyword evidence="1" id="KW-0812">Transmembrane</keyword>
<dbReference type="EMBL" id="GEBQ01002753">
    <property type="protein sequence ID" value="JAT37224.1"/>
    <property type="molecule type" value="Transcribed_RNA"/>
</dbReference>
<feature type="non-terminal residue" evidence="2">
    <location>
        <position position="111"/>
    </location>
</feature>
<gene>
    <name evidence="2" type="ORF">g.14056</name>
</gene>
<accession>A0A1B6MMQ5</accession>
<keyword evidence="1" id="KW-1133">Transmembrane helix</keyword>
<dbReference type="AlphaFoldDB" id="A0A1B6MMQ5"/>
<feature type="non-terminal residue" evidence="2">
    <location>
        <position position="1"/>
    </location>
</feature>
<feature type="transmembrane region" description="Helical" evidence="1">
    <location>
        <begin position="31"/>
        <end position="59"/>
    </location>
</feature>